<evidence type="ECO:0000256" key="4">
    <source>
        <dbReference type="SAM" id="MobiDB-lite"/>
    </source>
</evidence>
<dbReference type="GeneID" id="107267696"/>
<accession>A0AAJ7FJP7</accession>
<proteinExistence type="inferred from homology"/>
<keyword evidence="3" id="KW-0539">Nucleus</keyword>
<dbReference type="PANTHER" id="PTHR34105:SF1">
    <property type="entry name" value="PROLINE-, GLUTAMIC ACID- AND LEUCINE-RICH PROTEIN 1"/>
    <property type="match status" value="1"/>
</dbReference>
<name>A0AAJ7FJP7_CEPCN</name>
<dbReference type="Pfam" id="PF08167">
    <property type="entry name" value="RIX1"/>
    <property type="match status" value="1"/>
</dbReference>
<dbReference type="AlphaFoldDB" id="A0AAJ7FJP7"/>
<feature type="region of interest" description="Disordered" evidence="4">
    <location>
        <begin position="704"/>
        <end position="748"/>
    </location>
</feature>
<feature type="region of interest" description="Disordered" evidence="4">
    <location>
        <begin position="766"/>
        <end position="808"/>
    </location>
</feature>
<comment type="similarity">
    <text evidence="2">Belongs to the RIX1/PELP1 family.</text>
</comment>
<feature type="compositionally biased region" description="Polar residues" evidence="4">
    <location>
        <begin position="636"/>
        <end position="652"/>
    </location>
</feature>
<dbReference type="InterPro" id="IPR012583">
    <property type="entry name" value="RIX1_N"/>
</dbReference>
<dbReference type="PANTHER" id="PTHR34105">
    <property type="entry name" value="PROLINE-, GLUTAMIC ACID- AND LEUCINE-RICH PROTEIN 1"/>
    <property type="match status" value="1"/>
</dbReference>
<feature type="region of interest" description="Disordered" evidence="4">
    <location>
        <begin position="636"/>
        <end position="682"/>
    </location>
</feature>
<evidence type="ECO:0000313" key="6">
    <source>
        <dbReference type="Proteomes" id="UP000694920"/>
    </source>
</evidence>
<gene>
    <name evidence="7" type="primary">LOC107267696</name>
</gene>
<evidence type="ECO:0000256" key="3">
    <source>
        <dbReference type="ARBA" id="ARBA00023242"/>
    </source>
</evidence>
<evidence type="ECO:0000256" key="1">
    <source>
        <dbReference type="ARBA" id="ARBA00004123"/>
    </source>
</evidence>
<feature type="compositionally biased region" description="Polar residues" evidence="4">
    <location>
        <begin position="658"/>
        <end position="674"/>
    </location>
</feature>
<protein>
    <submittedName>
        <fullName evidence="7">Proline-, glutamic acid- and leucine-rich protein 1 isoform X1</fullName>
    </submittedName>
</protein>
<feature type="compositionally biased region" description="Basic and acidic residues" evidence="4">
    <location>
        <begin position="786"/>
        <end position="805"/>
    </location>
</feature>
<dbReference type="InterPro" id="IPR016024">
    <property type="entry name" value="ARM-type_fold"/>
</dbReference>
<dbReference type="Gene3D" id="1.25.10.10">
    <property type="entry name" value="Leucine-rich Repeat Variant"/>
    <property type="match status" value="1"/>
</dbReference>
<evidence type="ECO:0000313" key="7">
    <source>
        <dbReference type="RefSeq" id="XP_015595171.1"/>
    </source>
</evidence>
<sequence length="820" mass="92905">MATALELLRSLDQNERDHDDFIRELLSSNSDIPFDKDEVNTIQNIIITTVNTRINQASTRNSGLDILFRFLPRCSKQILLKYGILWITKSTQTIESIQSSIAELNLACKVLGSLITQCKEIPELQKQISTQNVKQLITVVTNLEQDRRCGATLYLIAILLHNYPEACEKLQTAIRRIILPILDLKNNGLVKAGANCYTLLSKATEKTFKPPQERSTYTGWIYSQALICNSLHEIMDRLFTGLIELESIDIWDKLVLPEISQDNIIEYYYGLEHRFFNLCIYLSTMLRGYRGKNSVSPNDILQVLCRGLAVTPCNLGIDDSFRKQILHFILPKLHISLFSVLDSFIDGFRQDLVPFALTILQLYQQTLKWSASVPENLTTFSEGKPFKNVRIAVYKSLQNWLMYLGTLSGIEMVGDELLPHILKDITPEKDRVVLTVQKTHNLSKRALKRLRESQYENSTNLGSAMETTKEPCLNAELCNVALLVLQNLFSSGGCWLKPSFYKSVQNVIVPLLYDFYLGSTEQNFYKENSECRLNLIRSLKSLQINQNPFTPAPTQYSIEIFEMALNDSNLSIIQESKLALAELEKVAHPIAPALEFPIRNGNIENKDSEEISSVLEKLNESVTNTSKSTRKNIWTQFKESQNENSTNQTTDNSWKDSGLSTKQGSITNGGPTPTKQKKSNNTVSHVTVVTSKSDPVALLMNNDESSAQQEDKIDDGSFDSTASVESNDKTKVSEEIEKDQNYRSSKADVSSYLTLKEIQMDEMLFATEKEDSNRRPSPQEVDIESTENKTVKETKEKHEEVKDGENVEDMLSLFCDTTMD</sequence>
<evidence type="ECO:0000259" key="5">
    <source>
        <dbReference type="Pfam" id="PF08167"/>
    </source>
</evidence>
<organism evidence="6 7">
    <name type="scientific">Cephus cinctus</name>
    <name type="common">Wheat stem sawfly</name>
    <dbReference type="NCBI Taxonomy" id="211228"/>
    <lineage>
        <taxon>Eukaryota</taxon>
        <taxon>Metazoa</taxon>
        <taxon>Ecdysozoa</taxon>
        <taxon>Arthropoda</taxon>
        <taxon>Hexapoda</taxon>
        <taxon>Insecta</taxon>
        <taxon>Pterygota</taxon>
        <taxon>Neoptera</taxon>
        <taxon>Endopterygota</taxon>
        <taxon>Hymenoptera</taxon>
        <taxon>Cephoidea</taxon>
        <taxon>Cephidae</taxon>
        <taxon>Cephus</taxon>
    </lineage>
</organism>
<dbReference type="GO" id="GO:0006364">
    <property type="term" value="P:rRNA processing"/>
    <property type="evidence" value="ECO:0007669"/>
    <property type="project" value="TreeGrafter"/>
</dbReference>
<reference evidence="7" key="1">
    <citation type="submission" date="2025-08" db="UniProtKB">
        <authorList>
            <consortium name="RefSeq"/>
        </authorList>
    </citation>
    <scope>IDENTIFICATION</scope>
</reference>
<feature type="compositionally biased region" description="Basic and acidic residues" evidence="4">
    <location>
        <begin position="726"/>
        <end position="741"/>
    </location>
</feature>
<dbReference type="SUPFAM" id="SSF48371">
    <property type="entry name" value="ARM repeat"/>
    <property type="match status" value="1"/>
</dbReference>
<dbReference type="Proteomes" id="UP000694920">
    <property type="component" value="Unplaced"/>
</dbReference>
<keyword evidence="6" id="KW-1185">Reference proteome</keyword>
<dbReference type="GO" id="GO:0005634">
    <property type="term" value="C:nucleus"/>
    <property type="evidence" value="ECO:0007669"/>
    <property type="project" value="UniProtKB-SubCell"/>
</dbReference>
<dbReference type="InterPro" id="IPR011989">
    <property type="entry name" value="ARM-like"/>
</dbReference>
<evidence type="ECO:0000256" key="2">
    <source>
        <dbReference type="ARBA" id="ARBA00010511"/>
    </source>
</evidence>
<feature type="domain" description="Pre-rRNA-processing protein RIX1 N-terminal" evidence="5">
    <location>
        <begin position="55"/>
        <end position="183"/>
    </location>
</feature>
<dbReference type="KEGG" id="ccin:107267696"/>
<dbReference type="RefSeq" id="XP_015595171.1">
    <property type="nucleotide sequence ID" value="XM_015739685.2"/>
</dbReference>
<comment type="subcellular location">
    <subcellularLocation>
        <location evidence="1">Nucleus</location>
    </subcellularLocation>
</comment>